<keyword evidence="3" id="KW-0175">Coiled coil</keyword>
<dbReference type="OrthoDB" id="5405561at2759"/>
<dbReference type="InterPro" id="IPR036291">
    <property type="entry name" value="NAD(P)-bd_dom_sf"/>
</dbReference>
<evidence type="ECO:0000256" key="1">
    <source>
        <dbReference type="ARBA" id="ARBA00023002"/>
    </source>
</evidence>
<accession>A0A9C6W742</accession>
<dbReference type="PANTHER" id="PTHR43128:SF16">
    <property type="entry name" value="L-LACTATE DEHYDROGENASE"/>
    <property type="match status" value="1"/>
</dbReference>
<dbReference type="SUPFAM" id="SSF51735">
    <property type="entry name" value="NAD(P)-binding Rossmann-fold domains"/>
    <property type="match status" value="1"/>
</dbReference>
<keyword evidence="1" id="KW-0560">Oxidoreductase</keyword>
<sequence length="1202" mass="140460">MSISRIAEIFFCKSLLKGFSLLSNSMDRMYLSNTTLRSLHRISLRHKSNNDTSDKKKRNPCDEYKTVLEKRSADKKHREDIIRRRKETKLLKTYEKTCINDELKTWMKQFKRLTKNDDSVMKDLMICVTKGIKLACRKLAKRKLRLEKDHEEHCKMLANSAIIKQLLRQCETIKQFHKIQENTSSMSESQKHSGQNIKLKTPLKSHAKKRTYKRAKNTYNGPKEKPKLSYASTIKGNKSNKKNLYMLNLERCIENEWKNVCKIKNTLSATEQEKLVSAYDCLAARFRKICKRKLLEQMCRESRSTPKSKQKDKKEEGSTLDHDINKQQKILKEVIEEAHLEEKAFVKQEMDKIKMQCLKKVYEKQTPKQKENCNGKQKEEEKLKPMKNAYRKEQPNALKDIPQNTITDNLIKTRQDETLTNNLKKRSLRRNPQASNSFNKKQKTLNVMKKRENNDFHYKCYAKKNKEKEEALRKKCEVKILNKKRADEALRKKCEEEALQKKSEEEALKMKCAGEALRKKCEEILKKNYAEEVLRKKCKEEALKKKCAEEALRKKCEEEALKKKCNKEALRKKCKEKDLKKKCAEEALRKKCEEKTLRKKCAEEALRKKCEEKALRKKCAEDALRKKCEEKALRKKCAEDALRKKCKENALKKKCAEDALRKKCEEKALRKKCAEEALQRKRKEDALKNEAIKRATQNKCKIQVEKRKEDIIKKRIQQENMIKEKTLQNMSKRNERMKKWENLKRKKENDEKMLKEMCEKKKQAEALKREAKKRAVQQTCEAQIEKRKEDTIKKRLQQEKIRKEKALQNMCERKERIKKWKDQGKNKKMEEKKLRKMCYEQELRKECENQQKREEEKRIRLELEKALQKKTQKFCSCLYKTLRAQDIQQGSKVSIIGSGAVGMSSAITLLLKGVTNNILLYDTRKDLCDAERLDLLHGSLFLNNLRIEKAKCIECTKNSKVVVVTAGPRQKPKESRLEITNKATNIIKQVMPELVKHSPHAVFIIVADPADAMTWLARKVTDLPYERCFSPGCYLDSARFRMFIAQILRVSTNSVQGYIIGEQGDSCVPLWSTVTVGGTPLVSILPDMGTDTDPMLWSNVHKDVVDSSNTVIRGKGYTNWAIGLAVADIISAIFKDCNRIIPLSTNAKGMCDIQDEVFLSLPCIVNKWGLGGVIYPQLSQWEHDKLMKSVEKLLKTQRDVKL</sequence>
<evidence type="ECO:0000256" key="4">
    <source>
        <dbReference type="SAM" id="MobiDB-lite"/>
    </source>
</evidence>
<feature type="coiled-coil region" evidence="3">
    <location>
        <begin position="840"/>
        <end position="873"/>
    </location>
</feature>
<dbReference type="AlphaFoldDB" id="A0A9C6W742"/>
<dbReference type="PRINTS" id="PR00086">
    <property type="entry name" value="LLDHDRGNASE"/>
</dbReference>
<feature type="coiled-coil region" evidence="3">
    <location>
        <begin position="553"/>
        <end position="605"/>
    </location>
</feature>
<dbReference type="Proteomes" id="UP000515160">
    <property type="component" value="Chromosome 3"/>
</dbReference>
<evidence type="ECO:0000256" key="3">
    <source>
        <dbReference type="SAM" id="Coils"/>
    </source>
</evidence>
<feature type="domain" description="Lactate/malate dehydrogenase N-terminal" evidence="5">
    <location>
        <begin position="892"/>
        <end position="1029"/>
    </location>
</feature>
<protein>
    <submittedName>
        <fullName evidence="8">Axoneme-associated protein mst101(2)</fullName>
    </submittedName>
</protein>
<dbReference type="InterPro" id="IPR022383">
    <property type="entry name" value="Lactate/malate_DH_C"/>
</dbReference>
<dbReference type="Gene3D" id="3.40.50.720">
    <property type="entry name" value="NAD(P)-binding Rossmann-like Domain"/>
    <property type="match status" value="1"/>
</dbReference>
<evidence type="ECO:0000259" key="6">
    <source>
        <dbReference type="Pfam" id="PF02866"/>
    </source>
</evidence>
<feature type="region of interest" description="Disordered" evidence="4">
    <location>
        <begin position="300"/>
        <end position="323"/>
    </location>
</feature>
<evidence type="ECO:0000313" key="7">
    <source>
        <dbReference type="Proteomes" id="UP000515160"/>
    </source>
</evidence>
<dbReference type="InterPro" id="IPR001557">
    <property type="entry name" value="L-lactate/malate_DH"/>
</dbReference>
<dbReference type="PANTHER" id="PTHR43128">
    <property type="entry name" value="L-2-HYDROXYCARBOXYLATE DEHYDROGENASE (NAD(P)(+))"/>
    <property type="match status" value="1"/>
</dbReference>
<feature type="region of interest" description="Disordered" evidence="4">
    <location>
        <begin position="366"/>
        <end position="387"/>
    </location>
</feature>
<dbReference type="GeneID" id="117572706"/>
<evidence type="ECO:0000256" key="2">
    <source>
        <dbReference type="ARBA" id="ARBA00023027"/>
    </source>
</evidence>
<dbReference type="GO" id="GO:0006089">
    <property type="term" value="P:lactate metabolic process"/>
    <property type="evidence" value="ECO:0007669"/>
    <property type="project" value="TreeGrafter"/>
</dbReference>
<keyword evidence="7" id="KW-1185">Reference proteome</keyword>
<feature type="coiled-coil region" evidence="3">
    <location>
        <begin position="713"/>
        <end position="813"/>
    </location>
</feature>
<feature type="region of interest" description="Disordered" evidence="4">
    <location>
        <begin position="417"/>
        <end position="442"/>
    </location>
</feature>
<name>A0A9C6W742_DROAB</name>
<dbReference type="SUPFAM" id="SSF56327">
    <property type="entry name" value="LDH C-terminal domain-like"/>
    <property type="match status" value="1"/>
</dbReference>
<dbReference type="GO" id="GO:0004459">
    <property type="term" value="F:L-lactate dehydrogenase (NAD+) activity"/>
    <property type="evidence" value="ECO:0007669"/>
    <property type="project" value="TreeGrafter"/>
</dbReference>
<proteinExistence type="predicted"/>
<dbReference type="InterPro" id="IPR015955">
    <property type="entry name" value="Lactate_DH/Glyco_Ohase_4_C"/>
</dbReference>
<dbReference type="Pfam" id="PF00056">
    <property type="entry name" value="Ldh_1_N"/>
    <property type="match status" value="1"/>
</dbReference>
<gene>
    <name evidence="8" type="primary">LOC117572706</name>
</gene>
<feature type="domain" description="Lactate/malate dehydrogenase C-terminal" evidence="6">
    <location>
        <begin position="1035"/>
        <end position="1197"/>
    </location>
</feature>
<dbReference type="Pfam" id="PF02866">
    <property type="entry name" value="Ldh_1_C"/>
    <property type="match status" value="1"/>
</dbReference>
<dbReference type="CDD" id="cd05293">
    <property type="entry name" value="LDH_1"/>
    <property type="match status" value="1"/>
</dbReference>
<feature type="compositionally biased region" description="Polar residues" evidence="4">
    <location>
        <begin position="430"/>
        <end position="439"/>
    </location>
</feature>
<evidence type="ECO:0000313" key="8">
    <source>
        <dbReference type="RefSeq" id="XP_051861836.1"/>
    </source>
</evidence>
<reference evidence="8" key="1">
    <citation type="submission" date="2025-08" db="UniProtKB">
        <authorList>
            <consortium name="RefSeq"/>
        </authorList>
    </citation>
    <scope>IDENTIFICATION</scope>
    <source>
        <strain evidence="8">15112-1751.03</strain>
        <tissue evidence="8">Whole Adult</tissue>
    </source>
</reference>
<keyword evidence="2" id="KW-0520">NAD</keyword>
<dbReference type="Gene3D" id="3.90.110.10">
    <property type="entry name" value="Lactate dehydrogenase/glycoside hydrolase, family 4, C-terminal"/>
    <property type="match status" value="1"/>
</dbReference>
<evidence type="ECO:0000259" key="5">
    <source>
        <dbReference type="Pfam" id="PF00056"/>
    </source>
</evidence>
<dbReference type="InterPro" id="IPR001236">
    <property type="entry name" value="Lactate/malate_DH_N"/>
</dbReference>
<dbReference type="RefSeq" id="XP_051861836.1">
    <property type="nucleotide sequence ID" value="XM_052005876.1"/>
</dbReference>
<feature type="compositionally biased region" description="Basic and acidic residues" evidence="4">
    <location>
        <begin position="312"/>
        <end position="323"/>
    </location>
</feature>
<organism evidence="7 8">
    <name type="scientific">Drosophila albomicans</name>
    <name type="common">Fruit fly</name>
    <dbReference type="NCBI Taxonomy" id="7291"/>
    <lineage>
        <taxon>Eukaryota</taxon>
        <taxon>Metazoa</taxon>
        <taxon>Ecdysozoa</taxon>
        <taxon>Arthropoda</taxon>
        <taxon>Hexapoda</taxon>
        <taxon>Insecta</taxon>
        <taxon>Pterygota</taxon>
        <taxon>Neoptera</taxon>
        <taxon>Endopterygota</taxon>
        <taxon>Diptera</taxon>
        <taxon>Brachycera</taxon>
        <taxon>Muscomorpha</taxon>
        <taxon>Ephydroidea</taxon>
        <taxon>Drosophilidae</taxon>
        <taxon>Drosophila</taxon>
    </lineage>
</organism>